<proteinExistence type="predicted"/>
<keyword evidence="2" id="KW-1185">Reference proteome</keyword>
<dbReference type="RefSeq" id="WP_317836350.1">
    <property type="nucleotide sequence ID" value="NZ_CP136920.1"/>
</dbReference>
<dbReference type="AlphaFoldDB" id="A0AAQ3LE69"/>
<evidence type="ECO:0000313" key="1">
    <source>
        <dbReference type="EMBL" id="WOO43752.1"/>
    </source>
</evidence>
<dbReference type="Proteomes" id="UP001304300">
    <property type="component" value="Chromosome"/>
</dbReference>
<reference evidence="1 2" key="1">
    <citation type="submission" date="2023-10" db="EMBL/GenBank/DDBJ databases">
        <title>Rubellicoccus peritrichatus gen. nov., sp. nov., isolated from an algae of coral reef tank.</title>
        <authorList>
            <person name="Luo J."/>
        </authorList>
    </citation>
    <scope>NUCLEOTIDE SEQUENCE [LARGE SCALE GENOMIC DNA]</scope>
    <source>
        <strain evidence="1 2">CR14</strain>
    </source>
</reference>
<accession>A0AAQ3LE69</accession>
<name>A0AAQ3LE69_9BACT</name>
<protein>
    <submittedName>
        <fullName evidence="1">Uncharacterized protein</fullName>
    </submittedName>
</protein>
<dbReference type="KEGG" id="puo:RZN69_15165"/>
<gene>
    <name evidence="1" type="ORF">RZN69_15165</name>
</gene>
<dbReference type="EMBL" id="CP136920">
    <property type="protein sequence ID" value="WOO43752.1"/>
    <property type="molecule type" value="Genomic_DNA"/>
</dbReference>
<sequence>MNTECEGLKTQPGPSLQTSRLPLLRSQLVINRFCGGFIHKGFWQVAGIVSGVYSAAALQASGRHYILFANKTTAHVAVEFPSLFPGSFKGVA</sequence>
<evidence type="ECO:0000313" key="2">
    <source>
        <dbReference type="Proteomes" id="UP001304300"/>
    </source>
</evidence>
<organism evidence="1 2">
    <name type="scientific">Rubellicoccus peritrichatus</name>
    <dbReference type="NCBI Taxonomy" id="3080537"/>
    <lineage>
        <taxon>Bacteria</taxon>
        <taxon>Pseudomonadati</taxon>
        <taxon>Verrucomicrobiota</taxon>
        <taxon>Opitutia</taxon>
        <taxon>Puniceicoccales</taxon>
        <taxon>Cerasicoccaceae</taxon>
        <taxon>Rubellicoccus</taxon>
    </lineage>
</organism>